<keyword evidence="2" id="KW-0472">Membrane</keyword>
<feature type="region of interest" description="Disordered" evidence="1">
    <location>
        <begin position="1"/>
        <end position="46"/>
    </location>
</feature>
<proteinExistence type="predicted"/>
<keyword evidence="3" id="KW-0436">Ligase</keyword>
<reference evidence="3 4" key="1">
    <citation type="submission" date="2020-09" db="EMBL/GenBank/DDBJ databases">
        <title>Investigation of environmental microbes.</title>
        <authorList>
            <person name="Ou Y."/>
            <person name="Kang Q."/>
        </authorList>
    </citation>
    <scope>NUCLEOTIDE SEQUENCE [LARGE SCALE GENOMIC DNA]</scope>
    <source>
        <strain evidence="3 4">KJZ-14</strain>
    </source>
</reference>
<feature type="transmembrane region" description="Helical" evidence="2">
    <location>
        <begin position="60"/>
        <end position="78"/>
    </location>
</feature>
<dbReference type="RefSeq" id="WP_190724545.1">
    <property type="nucleotide sequence ID" value="NZ_CP061539.1"/>
</dbReference>
<dbReference type="KEGG" id="rter:IDM49_11045"/>
<feature type="compositionally biased region" description="Polar residues" evidence="1">
    <location>
        <begin position="17"/>
        <end position="32"/>
    </location>
</feature>
<keyword evidence="4" id="KW-1185">Reference proteome</keyword>
<name>A0A7H2BDG7_9MICC</name>
<sequence length="80" mass="8656">MAHQGFAGSDIHPELPNTPSDASKPDVTNPSNLAPVDPSQKREDREDIKAAIVETKLRRWALIGFIAAPAAYFAWQALGS</sequence>
<dbReference type="GO" id="GO:0016874">
    <property type="term" value="F:ligase activity"/>
    <property type="evidence" value="ECO:0007669"/>
    <property type="project" value="UniProtKB-KW"/>
</dbReference>
<dbReference type="Proteomes" id="UP000516404">
    <property type="component" value="Chromosome"/>
</dbReference>
<keyword evidence="2" id="KW-1133">Transmembrane helix</keyword>
<gene>
    <name evidence="3" type="ORF">IDM49_11045</name>
</gene>
<evidence type="ECO:0000256" key="1">
    <source>
        <dbReference type="SAM" id="MobiDB-lite"/>
    </source>
</evidence>
<evidence type="ECO:0000313" key="3">
    <source>
        <dbReference type="EMBL" id="QNV37713.1"/>
    </source>
</evidence>
<dbReference type="GeneID" id="96624777"/>
<protein>
    <submittedName>
        <fullName evidence="3">Long-chain fatty acid--CoA ligase</fullName>
    </submittedName>
</protein>
<dbReference type="EMBL" id="CP061539">
    <property type="protein sequence ID" value="QNV37713.1"/>
    <property type="molecule type" value="Genomic_DNA"/>
</dbReference>
<evidence type="ECO:0000256" key="2">
    <source>
        <dbReference type="SAM" id="Phobius"/>
    </source>
</evidence>
<keyword evidence="2" id="KW-0812">Transmembrane</keyword>
<dbReference type="AlphaFoldDB" id="A0A7H2BDG7"/>
<accession>A0A7H2BDG7</accession>
<evidence type="ECO:0000313" key="4">
    <source>
        <dbReference type="Proteomes" id="UP000516404"/>
    </source>
</evidence>
<organism evidence="3 4">
    <name type="scientific">Rothia terrae</name>
    <dbReference type="NCBI Taxonomy" id="396015"/>
    <lineage>
        <taxon>Bacteria</taxon>
        <taxon>Bacillati</taxon>
        <taxon>Actinomycetota</taxon>
        <taxon>Actinomycetes</taxon>
        <taxon>Micrococcales</taxon>
        <taxon>Micrococcaceae</taxon>
        <taxon>Rothia</taxon>
    </lineage>
</organism>